<feature type="domain" description="Fe/B12 periplasmic-binding" evidence="2">
    <location>
        <begin position="34"/>
        <end position="311"/>
    </location>
</feature>
<feature type="signal peptide" evidence="1">
    <location>
        <begin position="1"/>
        <end position="25"/>
    </location>
</feature>
<dbReference type="Pfam" id="PF01497">
    <property type="entry name" value="Peripla_BP_2"/>
    <property type="match status" value="1"/>
</dbReference>
<dbReference type="PROSITE" id="PS50983">
    <property type="entry name" value="FE_B12_PBP"/>
    <property type="match status" value="1"/>
</dbReference>
<dbReference type="EMBL" id="JACHXI010000016">
    <property type="protein sequence ID" value="MBB3104548.1"/>
    <property type="molecule type" value="Genomic_DNA"/>
</dbReference>
<dbReference type="InterPro" id="IPR050902">
    <property type="entry name" value="ABC_Transporter_SBP"/>
</dbReference>
<protein>
    <submittedName>
        <fullName evidence="3">Iron complex transport system substrate-binding protein</fullName>
    </submittedName>
</protein>
<dbReference type="Proteomes" id="UP000549250">
    <property type="component" value="Unassembled WGS sequence"/>
</dbReference>
<dbReference type="InterPro" id="IPR002491">
    <property type="entry name" value="ABC_transptr_periplasmic_BD"/>
</dbReference>
<dbReference type="Gene3D" id="3.40.50.1980">
    <property type="entry name" value="Nitrogenase molybdenum iron protein domain"/>
    <property type="match status" value="2"/>
</dbReference>
<reference evidence="3 4" key="1">
    <citation type="submission" date="2020-08" db="EMBL/GenBank/DDBJ databases">
        <title>Genomic Encyclopedia of Type Strains, Phase III (KMG-III): the genomes of soil and plant-associated and newly described type strains.</title>
        <authorList>
            <person name="Whitman W."/>
        </authorList>
    </citation>
    <scope>NUCLEOTIDE SEQUENCE [LARGE SCALE GENOMIC DNA]</scope>
    <source>
        <strain evidence="3 4">CECT 4462</strain>
    </source>
</reference>
<gene>
    <name evidence="3" type="ORF">FHR87_002968</name>
</gene>
<organism evidence="3 4">
    <name type="scientific">Azomonas macrocytogenes</name>
    <name type="common">Azotobacter macrocytogenes</name>
    <dbReference type="NCBI Taxonomy" id="69962"/>
    <lineage>
        <taxon>Bacteria</taxon>
        <taxon>Pseudomonadati</taxon>
        <taxon>Pseudomonadota</taxon>
        <taxon>Gammaproteobacteria</taxon>
        <taxon>Pseudomonadales</taxon>
        <taxon>Pseudomonadaceae</taxon>
        <taxon>Azomonas</taxon>
    </lineage>
</organism>
<name>A0A839T621_AZOMA</name>
<dbReference type="AlphaFoldDB" id="A0A839T621"/>
<evidence type="ECO:0000259" key="2">
    <source>
        <dbReference type="PROSITE" id="PS50983"/>
    </source>
</evidence>
<dbReference type="CDD" id="cd01142">
    <property type="entry name" value="TroA_e"/>
    <property type="match status" value="1"/>
</dbReference>
<evidence type="ECO:0000256" key="1">
    <source>
        <dbReference type="SAM" id="SignalP"/>
    </source>
</evidence>
<dbReference type="PANTHER" id="PTHR30535">
    <property type="entry name" value="VITAMIN B12-BINDING PROTEIN"/>
    <property type="match status" value="1"/>
</dbReference>
<evidence type="ECO:0000313" key="3">
    <source>
        <dbReference type="EMBL" id="MBB3104548.1"/>
    </source>
</evidence>
<accession>A0A839T621</accession>
<dbReference type="RefSeq" id="WP_183167396.1">
    <property type="nucleotide sequence ID" value="NZ_JACHXI010000016.1"/>
</dbReference>
<proteinExistence type="predicted"/>
<dbReference type="Gene3D" id="1.20.58.2180">
    <property type="match status" value="1"/>
</dbReference>
<feature type="chain" id="PRO_5033021045" evidence="1">
    <location>
        <begin position="26"/>
        <end position="352"/>
    </location>
</feature>
<dbReference type="SUPFAM" id="SSF53807">
    <property type="entry name" value="Helical backbone' metal receptor"/>
    <property type="match status" value="1"/>
</dbReference>
<dbReference type="PANTHER" id="PTHR30535:SF34">
    <property type="entry name" value="MOLYBDATE-BINDING PROTEIN MOLA"/>
    <property type="match status" value="1"/>
</dbReference>
<keyword evidence="1" id="KW-0732">Signal</keyword>
<sequence>MNRRQILGTLGLLGALLATSNPVFAERQITDMAGRRIEIPDKVEKVYAIGHCIPIVGAVAPQKLANNYHLSEAALRFLPPVFIENKVIPNTGNSLSDEEVMKMAPDLVVMEKIPGAQERADRLQERLKTPVLLVDLDMLQYKQAFTFLGELLQQPEQGRKLADFVATNMDPIAEKAKSIAQDQRVRVYYAEGPDGLSTNPAGNSHTQVLDFVGGINVAKVTNLPDEGMSSVSLEQLYIWQPDVILAWTPAADRLTTWKAIVENPLWQKVKAVKAGQVLQVPWIPFSWFDRPPSSNRILGTFWLAQTLYPQTFQFDMTTLTQEYFRLFYHKEISAAEVRYLLDLARPTAAASR</sequence>
<evidence type="ECO:0000313" key="4">
    <source>
        <dbReference type="Proteomes" id="UP000549250"/>
    </source>
</evidence>
<comment type="caution">
    <text evidence="3">The sequence shown here is derived from an EMBL/GenBank/DDBJ whole genome shotgun (WGS) entry which is preliminary data.</text>
</comment>
<keyword evidence="4" id="KW-1185">Reference proteome</keyword>